<sequence>MDNIMNPPVELEWGPAEIVLAYNDSKNTKRVAKTFCITDKEVKDILKKAKVKILPVKEKTVSDAEHALNEIGMSQKDFYKS</sequence>
<evidence type="ECO:0000313" key="6">
    <source>
        <dbReference type="Proteomes" id="UP000094869"/>
    </source>
</evidence>
<evidence type="ECO:0000313" key="1">
    <source>
        <dbReference type="EMBL" id="ODM06871.1"/>
    </source>
</evidence>
<dbReference type="Proteomes" id="UP000094271">
    <property type="component" value="Unassembled WGS sequence"/>
</dbReference>
<protein>
    <submittedName>
        <fullName evidence="1">Uncharacterized protein</fullName>
    </submittedName>
</protein>
<keyword evidence="6" id="KW-1185">Reference proteome</keyword>
<evidence type="ECO:0000313" key="2">
    <source>
        <dbReference type="EMBL" id="ODR45009.1"/>
    </source>
</evidence>
<reference evidence="3 5" key="3">
    <citation type="submission" date="2016-08" db="EMBL/GenBank/DDBJ databases">
        <authorList>
            <person name="Seilhamer J.J."/>
        </authorList>
    </citation>
    <scope>NUCLEOTIDE SEQUENCE [LARGE SCALE GENOMIC DNA]</scope>
    <source>
        <strain evidence="3 5">NML150140-1</strain>
    </source>
</reference>
<evidence type="ECO:0000313" key="4">
    <source>
        <dbReference type="Proteomes" id="UP000094067"/>
    </source>
</evidence>
<dbReference type="AlphaFoldDB" id="A0A1E3AEM2"/>
<evidence type="ECO:0000313" key="3">
    <source>
        <dbReference type="EMBL" id="ODR55640.1"/>
    </source>
</evidence>
<dbReference type="Proteomes" id="UP000094067">
    <property type="component" value="Unassembled WGS sequence"/>
</dbReference>
<dbReference type="EMBL" id="MEHA01000001">
    <property type="protein sequence ID" value="ODR55640.1"/>
    <property type="molecule type" value="Genomic_DNA"/>
</dbReference>
<dbReference type="EMBL" id="MCGH01000002">
    <property type="protein sequence ID" value="ODM06871.1"/>
    <property type="molecule type" value="Genomic_DNA"/>
</dbReference>
<gene>
    <name evidence="3" type="ORF">BEI59_00250</name>
    <name evidence="1" type="ORF">BEI61_02761</name>
    <name evidence="2" type="ORF">BEI63_30150</name>
</gene>
<dbReference type="Proteomes" id="UP000094869">
    <property type="component" value="Unassembled WGS sequence"/>
</dbReference>
<comment type="caution">
    <text evidence="1">The sequence shown here is derived from an EMBL/GenBank/DDBJ whole genome shotgun (WGS) entry which is preliminary data.</text>
</comment>
<name>A0A1E3AEM2_9FIRM</name>
<dbReference type="OrthoDB" id="2056330at2"/>
<dbReference type="EMBL" id="MEHD01000054">
    <property type="protein sequence ID" value="ODR45009.1"/>
    <property type="molecule type" value="Genomic_DNA"/>
</dbReference>
<organism evidence="1 4">
    <name type="scientific">Eisenbergiella tayi</name>
    <dbReference type="NCBI Taxonomy" id="1432052"/>
    <lineage>
        <taxon>Bacteria</taxon>
        <taxon>Bacillati</taxon>
        <taxon>Bacillota</taxon>
        <taxon>Clostridia</taxon>
        <taxon>Lachnospirales</taxon>
        <taxon>Lachnospiraceae</taxon>
        <taxon>Eisenbergiella</taxon>
    </lineage>
</organism>
<reference evidence="1 4" key="1">
    <citation type="submission" date="2016-07" db="EMBL/GenBank/DDBJ databases">
        <title>Characterization of isolates of Eisenbergiella tayi derived from blood cultures, using whole genome sequencing.</title>
        <authorList>
            <person name="Burdz T."/>
            <person name="Wiebe D."/>
            <person name="Huynh C."/>
            <person name="Bernard K."/>
        </authorList>
    </citation>
    <scope>NUCLEOTIDE SEQUENCE [LARGE SCALE GENOMIC DNA]</scope>
    <source>
        <strain evidence="1 4">NML 110608</strain>
    </source>
</reference>
<accession>A0A1E3AEM2</accession>
<proteinExistence type="predicted"/>
<evidence type="ECO:0000313" key="5">
    <source>
        <dbReference type="Proteomes" id="UP000094271"/>
    </source>
</evidence>
<dbReference type="RefSeq" id="WP_069152666.1">
    <property type="nucleotide sequence ID" value="NZ_DAWDRA010000334.1"/>
</dbReference>
<reference evidence="2 6" key="2">
    <citation type="submission" date="2016-08" db="EMBL/GenBank/DDBJ databases">
        <title>Characterization of Isolates of Eisenbergiella tayi Derived from Blood Cultures, Using Whole Genome Sequencing.</title>
        <authorList>
            <person name="Bernier A.-M."/>
            <person name="Burdz T."/>
            <person name="Wiebe D."/>
            <person name="Bernard K."/>
        </authorList>
    </citation>
    <scope>NUCLEOTIDE SEQUENCE [LARGE SCALE GENOMIC DNA]</scope>
    <source>
        <strain evidence="2 6">NML120146</strain>
    </source>
</reference>